<reference evidence="2 3" key="1">
    <citation type="submission" date="2018-11" db="EMBL/GenBank/DDBJ databases">
        <title>Genomic Encyclopedia of Type Strains, Phase IV (KMG-IV): sequencing the most valuable type-strain genomes for metagenomic binning, comparative biology and taxonomic classification.</title>
        <authorList>
            <person name="Goeker M."/>
        </authorList>
    </citation>
    <scope>NUCLEOTIDE SEQUENCE [LARGE SCALE GENOMIC DNA]</scope>
    <source>
        <strain evidence="2 3">DSM 25623</strain>
    </source>
</reference>
<proteinExistence type="predicted"/>
<evidence type="ECO:0000313" key="3">
    <source>
        <dbReference type="Proteomes" id="UP000269708"/>
    </source>
</evidence>
<protein>
    <submittedName>
        <fullName evidence="2">Uncharacterized protein</fullName>
    </submittedName>
</protein>
<keyword evidence="1" id="KW-0732">Signal</keyword>
<dbReference type="Proteomes" id="UP000269708">
    <property type="component" value="Unassembled WGS sequence"/>
</dbReference>
<evidence type="ECO:0000256" key="1">
    <source>
        <dbReference type="SAM" id="SignalP"/>
    </source>
</evidence>
<feature type="chain" id="PRO_5018329222" evidence="1">
    <location>
        <begin position="21"/>
        <end position="157"/>
    </location>
</feature>
<dbReference type="AlphaFoldDB" id="A0A3N4VIS7"/>
<dbReference type="EMBL" id="RKQN01000003">
    <property type="protein sequence ID" value="RPE76997.1"/>
    <property type="molecule type" value="Genomic_DNA"/>
</dbReference>
<sequence length="157" mass="17182">MRFFLLFAALGLLALGQAAAANEGGTDSEAILAQQRQIRAEAMAGKGRFKDLDPARRSELFAQQDEVTRLLTGTSRTSELSETDRIAVFNALEAVEAIVNQAEDERMVCERHKPVGSNRLQTVCKTVAQRRAEREAASTRGGVQCVDAWNSGICRKD</sequence>
<feature type="signal peptide" evidence="1">
    <location>
        <begin position="1"/>
        <end position="20"/>
    </location>
</feature>
<accession>A0A3N4VIS7</accession>
<evidence type="ECO:0000313" key="2">
    <source>
        <dbReference type="EMBL" id="RPE76997.1"/>
    </source>
</evidence>
<comment type="caution">
    <text evidence="2">The sequence shown here is derived from an EMBL/GenBank/DDBJ whole genome shotgun (WGS) entry which is preliminary data.</text>
</comment>
<organism evidence="2 3">
    <name type="scientific">Vulcaniibacterium tengchongense</name>
    <dbReference type="NCBI Taxonomy" id="1273429"/>
    <lineage>
        <taxon>Bacteria</taxon>
        <taxon>Pseudomonadati</taxon>
        <taxon>Pseudomonadota</taxon>
        <taxon>Gammaproteobacteria</taxon>
        <taxon>Lysobacterales</taxon>
        <taxon>Lysobacteraceae</taxon>
        <taxon>Vulcaniibacterium</taxon>
    </lineage>
</organism>
<gene>
    <name evidence="2" type="ORF">EDC50_2250</name>
</gene>
<keyword evidence="3" id="KW-1185">Reference proteome</keyword>
<name>A0A3N4VIS7_9GAMM</name>